<dbReference type="Proteomes" id="UP000032900">
    <property type="component" value="Unassembled WGS sequence"/>
</dbReference>
<dbReference type="GO" id="GO:0032259">
    <property type="term" value="P:methylation"/>
    <property type="evidence" value="ECO:0007669"/>
    <property type="project" value="UniProtKB-KW"/>
</dbReference>
<reference evidence="1 2" key="1">
    <citation type="journal article" date="2015" name="Microbes Environ.">
        <title>Distribution and evolution of nitrogen fixation genes in the phylum bacteroidetes.</title>
        <authorList>
            <person name="Inoue J."/>
            <person name="Oshima K."/>
            <person name="Suda W."/>
            <person name="Sakamoto M."/>
            <person name="Iino T."/>
            <person name="Noda S."/>
            <person name="Hongoh Y."/>
            <person name="Hattori M."/>
            <person name="Ohkuma M."/>
        </authorList>
    </citation>
    <scope>NUCLEOTIDE SEQUENCE [LARGE SCALE GENOMIC DNA]</scope>
    <source>
        <strain evidence="1">JCM 15548</strain>
    </source>
</reference>
<sequence length="141" mass="16791">MPFLEPDMEGMDFGCGPNPVLARMLEKNDCACSYYDPFFFPELPDERQDFIFATECFEHFFDPNQELKLLTALLRPDGTLTIMTNFWDETMDVANWWYLKDSTHVSFFHTKTFEYICTRYGYDLAYSDNQKVIILRKKVVW</sequence>
<keyword evidence="1" id="KW-0489">Methyltransferase</keyword>
<keyword evidence="1" id="KW-0808">Transferase</keyword>
<organism evidence="1 2">
    <name type="scientific">Geofilum rubicundum JCM 15548</name>
    <dbReference type="NCBI Taxonomy" id="1236989"/>
    <lineage>
        <taxon>Bacteria</taxon>
        <taxon>Pseudomonadati</taxon>
        <taxon>Bacteroidota</taxon>
        <taxon>Bacteroidia</taxon>
        <taxon>Marinilabiliales</taxon>
        <taxon>Marinilabiliaceae</taxon>
        <taxon>Geofilum</taxon>
    </lineage>
</organism>
<dbReference type="SUPFAM" id="SSF53335">
    <property type="entry name" value="S-adenosyl-L-methionine-dependent methyltransferases"/>
    <property type="match status" value="1"/>
</dbReference>
<protein>
    <submittedName>
        <fullName evidence="1">Putative methyltransferase associated with DUF414</fullName>
    </submittedName>
</protein>
<evidence type="ECO:0000313" key="1">
    <source>
        <dbReference type="EMBL" id="GAO29350.1"/>
    </source>
</evidence>
<dbReference type="Pfam" id="PF13489">
    <property type="entry name" value="Methyltransf_23"/>
    <property type="match status" value="1"/>
</dbReference>
<dbReference type="EMBL" id="BAZW01000008">
    <property type="protein sequence ID" value="GAO29350.1"/>
    <property type="molecule type" value="Genomic_DNA"/>
</dbReference>
<name>A0A0E9LWU7_9BACT</name>
<dbReference type="Gene3D" id="3.40.50.150">
    <property type="entry name" value="Vaccinia Virus protein VP39"/>
    <property type="match status" value="1"/>
</dbReference>
<gene>
    <name evidence="1" type="ORF">JCM15548_11526</name>
</gene>
<keyword evidence="2" id="KW-1185">Reference proteome</keyword>
<comment type="caution">
    <text evidence="1">The sequence shown here is derived from an EMBL/GenBank/DDBJ whole genome shotgun (WGS) entry which is preliminary data.</text>
</comment>
<evidence type="ECO:0000313" key="2">
    <source>
        <dbReference type="Proteomes" id="UP000032900"/>
    </source>
</evidence>
<dbReference type="AlphaFoldDB" id="A0A0E9LWU7"/>
<accession>A0A0E9LWU7</accession>
<dbReference type="InterPro" id="IPR029063">
    <property type="entry name" value="SAM-dependent_MTases_sf"/>
</dbReference>
<dbReference type="GO" id="GO:0008168">
    <property type="term" value="F:methyltransferase activity"/>
    <property type="evidence" value="ECO:0007669"/>
    <property type="project" value="UniProtKB-KW"/>
</dbReference>
<proteinExistence type="predicted"/>
<dbReference type="STRING" id="1236989.JCM15548_11526"/>